<evidence type="ECO:0000313" key="2">
    <source>
        <dbReference type="EMBL" id="MDM7857333.1"/>
    </source>
</evidence>
<dbReference type="RefSeq" id="WP_289409989.1">
    <property type="nucleotide sequence ID" value="NZ_JAUCDY010000003.1"/>
</dbReference>
<proteinExistence type="predicted"/>
<name>A0ABT7SMB2_9GAMM</name>
<comment type="caution">
    <text evidence="2">The sequence shown here is derived from an EMBL/GenBank/DDBJ whole genome shotgun (WGS) entry which is preliminary data.</text>
</comment>
<accession>A0ABT7SMB2</accession>
<protein>
    <recommendedName>
        <fullName evidence="4">OmpA-like domain-containing protein</fullName>
    </recommendedName>
</protein>
<evidence type="ECO:0000313" key="3">
    <source>
        <dbReference type="Proteomes" id="UP001241056"/>
    </source>
</evidence>
<keyword evidence="3" id="KW-1185">Reference proteome</keyword>
<dbReference type="Proteomes" id="UP001241056">
    <property type="component" value="Unassembled WGS sequence"/>
</dbReference>
<dbReference type="SUPFAM" id="SSF103088">
    <property type="entry name" value="OmpA-like"/>
    <property type="match status" value="1"/>
</dbReference>
<gene>
    <name evidence="2" type="ORF">QEZ41_03430</name>
</gene>
<evidence type="ECO:0000256" key="1">
    <source>
        <dbReference type="SAM" id="SignalP"/>
    </source>
</evidence>
<dbReference type="EMBL" id="JAUCDY010000003">
    <property type="protein sequence ID" value="MDM7857333.1"/>
    <property type="molecule type" value="Genomic_DNA"/>
</dbReference>
<dbReference type="Gene3D" id="3.30.1330.60">
    <property type="entry name" value="OmpA-like domain"/>
    <property type="match status" value="1"/>
</dbReference>
<keyword evidence="1" id="KW-0732">Signal</keyword>
<sequence>MRKLWVFLTLSLSLMFASAVLAADKKAAKWNLSRLPVLQEAVAGTTFELHELEDALLIKVYAAGTFKPERPELLLPSALSKVGQLGRHLAADQELSILVLGMSAEQKNSIKQQEISHARAKSLASILRLNKISTVRMQAFGVGASPQAGPELAASILIVPVNELPTFAAHFRETPIFLAHE</sequence>
<feature type="signal peptide" evidence="1">
    <location>
        <begin position="1"/>
        <end position="22"/>
    </location>
</feature>
<feature type="chain" id="PRO_5047413430" description="OmpA-like domain-containing protein" evidence="1">
    <location>
        <begin position="23"/>
        <end position="181"/>
    </location>
</feature>
<dbReference type="InterPro" id="IPR036737">
    <property type="entry name" value="OmpA-like_sf"/>
</dbReference>
<organism evidence="2 3">
    <name type="scientific">Thiopseudomonas acetoxidans</name>
    <dbReference type="NCBI Taxonomy" id="3041622"/>
    <lineage>
        <taxon>Bacteria</taxon>
        <taxon>Pseudomonadati</taxon>
        <taxon>Pseudomonadota</taxon>
        <taxon>Gammaproteobacteria</taxon>
        <taxon>Pseudomonadales</taxon>
        <taxon>Pseudomonadaceae</taxon>
        <taxon>Thiopseudomonas</taxon>
    </lineage>
</organism>
<reference evidence="2 3" key="1">
    <citation type="submission" date="2023-06" db="EMBL/GenBank/DDBJ databases">
        <title>Thiopseudomonas sp. CY1220 draft genome sequence.</title>
        <authorList>
            <person name="Zhao G."/>
            <person name="An M."/>
        </authorList>
    </citation>
    <scope>NUCLEOTIDE SEQUENCE [LARGE SCALE GENOMIC DNA]</scope>
    <source>
        <strain evidence="2 3">CY1220</strain>
    </source>
</reference>
<evidence type="ECO:0008006" key="4">
    <source>
        <dbReference type="Google" id="ProtNLM"/>
    </source>
</evidence>